<name>A0ABV4YF69_9CYAN</name>
<comment type="caution">
    <text evidence="1">The sequence shown here is derived from an EMBL/GenBank/DDBJ whole genome shotgun (WGS) entry which is preliminary data.</text>
</comment>
<keyword evidence="2" id="KW-1185">Reference proteome</keyword>
<organism evidence="1 2">
    <name type="scientific">Floridaenema fluviatile BLCC-F154</name>
    <dbReference type="NCBI Taxonomy" id="3153640"/>
    <lineage>
        <taxon>Bacteria</taxon>
        <taxon>Bacillati</taxon>
        <taxon>Cyanobacteriota</taxon>
        <taxon>Cyanophyceae</taxon>
        <taxon>Oscillatoriophycideae</taxon>
        <taxon>Aerosakkonematales</taxon>
        <taxon>Aerosakkonemataceae</taxon>
        <taxon>Floridanema</taxon>
        <taxon>Floridanema fluviatile</taxon>
    </lineage>
</organism>
<gene>
    <name evidence="1" type="ORF">ACE1B6_19665</name>
</gene>
<evidence type="ECO:0000313" key="1">
    <source>
        <dbReference type="EMBL" id="MFB2937472.1"/>
    </source>
</evidence>
<proteinExistence type="predicted"/>
<reference evidence="1 2" key="1">
    <citation type="submission" date="2024-09" db="EMBL/GenBank/DDBJ databases">
        <title>Floridaenema gen nov. (Aerosakkonemataceae, Aerosakkonematales ord. nov., Cyanobacteria) from benthic tropical and subtropical fresh waters, with the description of four new species.</title>
        <authorList>
            <person name="Moretto J.A."/>
            <person name="Berthold D.E."/>
            <person name="Lefler F.W."/>
            <person name="Huang I.-S."/>
            <person name="Laughinghouse H. IV."/>
        </authorList>
    </citation>
    <scope>NUCLEOTIDE SEQUENCE [LARGE SCALE GENOMIC DNA]</scope>
    <source>
        <strain evidence="1 2">BLCC-F154</strain>
    </source>
</reference>
<protein>
    <recommendedName>
        <fullName evidence="3">Restriction endonuclease subunit S</fullName>
    </recommendedName>
</protein>
<evidence type="ECO:0000313" key="2">
    <source>
        <dbReference type="Proteomes" id="UP001576776"/>
    </source>
</evidence>
<sequence>MPIPPEIEVIINRLNQELNSIEQKAREGSNLVRSILSIFSDNAIIIQYFAYLNAGLLFVETSRRQIQITIELISPDDVTALEIQEAGEDLGNILGRALETKIRVERIIHNLEELQ</sequence>
<dbReference type="RefSeq" id="WP_413258953.1">
    <property type="nucleotide sequence ID" value="NZ_JBHFNS010000073.1"/>
</dbReference>
<evidence type="ECO:0008006" key="3">
    <source>
        <dbReference type="Google" id="ProtNLM"/>
    </source>
</evidence>
<dbReference type="EMBL" id="JBHFNS010000073">
    <property type="protein sequence ID" value="MFB2937472.1"/>
    <property type="molecule type" value="Genomic_DNA"/>
</dbReference>
<accession>A0ABV4YF69</accession>
<dbReference type="Proteomes" id="UP001576776">
    <property type="component" value="Unassembled WGS sequence"/>
</dbReference>